<evidence type="ECO:0000256" key="2">
    <source>
        <dbReference type="ARBA" id="ARBA00022475"/>
    </source>
</evidence>
<feature type="region of interest" description="Disordered" evidence="6">
    <location>
        <begin position="206"/>
        <end position="255"/>
    </location>
</feature>
<evidence type="ECO:0000256" key="1">
    <source>
        <dbReference type="ARBA" id="ARBA00004651"/>
    </source>
</evidence>
<dbReference type="InterPro" id="IPR000310">
    <property type="entry name" value="Orn/Lys/Arg_deCO2ase_major_dom"/>
</dbReference>
<sequence>MKGLDDRRMAHGVLEHAQRLMADAVHAEHAFFSTCGSSLSVKSAMPAVAGPHEKLLVARNAHKYWQRAWRRLLPHQADAAQRAYSTFSYETLRPAEDGARFFAVTNAIGNGRGFAVQEAMDQVGALIGPLAVAGMLAAAGGDYAPSLGMLAVPGVAALGCRPVPGSTEPQRSGRDGPHTPPDTPIAPAPGASCPLRLTAIDAAWPISPESPEISPPMDASGALRTGAGSMAGRTRARSWRRWRAIPPSPAVRARR</sequence>
<feature type="region of interest" description="Disordered" evidence="6">
    <location>
        <begin position="162"/>
        <end position="191"/>
    </location>
</feature>
<dbReference type="PANTHER" id="PTHR42688:SF1">
    <property type="entry name" value="BLR5212 PROTEIN"/>
    <property type="match status" value="1"/>
</dbReference>
<evidence type="ECO:0000313" key="9">
    <source>
        <dbReference type="Proteomes" id="UP000556084"/>
    </source>
</evidence>
<feature type="compositionally biased region" description="Pro residues" evidence="6">
    <location>
        <begin position="178"/>
        <end position="187"/>
    </location>
</feature>
<evidence type="ECO:0000259" key="7">
    <source>
        <dbReference type="Pfam" id="PF01276"/>
    </source>
</evidence>
<keyword evidence="4" id="KW-1133">Transmembrane helix</keyword>
<dbReference type="Gene3D" id="3.40.640.10">
    <property type="entry name" value="Type I PLP-dependent aspartate aminotransferase-like (Major domain)"/>
    <property type="match status" value="1"/>
</dbReference>
<protein>
    <recommendedName>
        <fullName evidence="7">Orn/Lys/Arg decarboxylases family 1 pyridoxal-P attachment site domain-containing protein</fullName>
    </recommendedName>
</protein>
<dbReference type="InterPro" id="IPR015421">
    <property type="entry name" value="PyrdxlP-dep_Trfase_major"/>
</dbReference>
<name>A0A7W7LSY2_9ACTN</name>
<evidence type="ECO:0000256" key="5">
    <source>
        <dbReference type="ARBA" id="ARBA00023136"/>
    </source>
</evidence>
<dbReference type="EMBL" id="JACHJH010000010">
    <property type="protein sequence ID" value="MBB4895868.1"/>
    <property type="molecule type" value="Genomic_DNA"/>
</dbReference>
<feature type="domain" description="Orn/Lys/Arg decarboxylases family 1 pyridoxal-P attachment site" evidence="7">
    <location>
        <begin position="3"/>
        <end position="66"/>
    </location>
</feature>
<evidence type="ECO:0000313" key="8">
    <source>
        <dbReference type="EMBL" id="MBB4895868.1"/>
    </source>
</evidence>
<evidence type="ECO:0000256" key="6">
    <source>
        <dbReference type="SAM" id="MobiDB-lite"/>
    </source>
</evidence>
<dbReference type="Proteomes" id="UP000556084">
    <property type="component" value="Unassembled WGS sequence"/>
</dbReference>
<proteinExistence type="predicted"/>
<evidence type="ECO:0000256" key="3">
    <source>
        <dbReference type="ARBA" id="ARBA00022692"/>
    </source>
</evidence>
<dbReference type="PANTHER" id="PTHR42688">
    <property type="entry name" value="CONSERVED PROTEIN"/>
    <property type="match status" value="1"/>
</dbReference>
<dbReference type="AlphaFoldDB" id="A0A7W7LSY2"/>
<feature type="compositionally biased region" description="Low complexity" evidence="6">
    <location>
        <begin position="206"/>
        <end position="216"/>
    </location>
</feature>
<evidence type="ECO:0000256" key="4">
    <source>
        <dbReference type="ARBA" id="ARBA00022989"/>
    </source>
</evidence>
<organism evidence="8 9">
    <name type="scientific">Streptomyces olivoverticillatus</name>
    <dbReference type="NCBI Taxonomy" id="66427"/>
    <lineage>
        <taxon>Bacteria</taxon>
        <taxon>Bacillati</taxon>
        <taxon>Actinomycetota</taxon>
        <taxon>Actinomycetes</taxon>
        <taxon>Kitasatosporales</taxon>
        <taxon>Streptomycetaceae</taxon>
        <taxon>Streptomyces</taxon>
    </lineage>
</organism>
<dbReference type="Pfam" id="PF01276">
    <property type="entry name" value="OKR_DC_1"/>
    <property type="match status" value="1"/>
</dbReference>
<keyword evidence="3" id="KW-0812">Transmembrane</keyword>
<comment type="caution">
    <text evidence="8">The sequence shown here is derived from an EMBL/GenBank/DDBJ whole genome shotgun (WGS) entry which is preliminary data.</text>
</comment>
<dbReference type="InterPro" id="IPR015424">
    <property type="entry name" value="PyrdxlP-dep_Trfase"/>
</dbReference>
<dbReference type="GO" id="GO:0005886">
    <property type="term" value="C:plasma membrane"/>
    <property type="evidence" value="ECO:0007669"/>
    <property type="project" value="UniProtKB-SubCell"/>
</dbReference>
<dbReference type="GO" id="GO:0003824">
    <property type="term" value="F:catalytic activity"/>
    <property type="evidence" value="ECO:0007669"/>
    <property type="project" value="InterPro"/>
</dbReference>
<dbReference type="InterPro" id="IPR052425">
    <property type="entry name" value="Uncharacterized_MFS-type"/>
</dbReference>
<comment type="subcellular location">
    <subcellularLocation>
        <location evidence="1">Cell membrane</location>
        <topology evidence="1">Multi-pass membrane protein</topology>
    </subcellularLocation>
</comment>
<keyword evidence="9" id="KW-1185">Reference proteome</keyword>
<gene>
    <name evidence="8" type="ORF">FHS39_004949</name>
</gene>
<accession>A0A7W7LSY2</accession>
<keyword evidence="5" id="KW-0472">Membrane</keyword>
<keyword evidence="2" id="KW-1003">Cell membrane</keyword>
<dbReference type="SUPFAM" id="SSF53383">
    <property type="entry name" value="PLP-dependent transferases"/>
    <property type="match status" value="1"/>
</dbReference>
<reference evidence="8 9" key="1">
    <citation type="submission" date="2020-08" db="EMBL/GenBank/DDBJ databases">
        <title>Genomic Encyclopedia of Type Strains, Phase III (KMG-III): the genomes of soil and plant-associated and newly described type strains.</title>
        <authorList>
            <person name="Whitman W."/>
        </authorList>
    </citation>
    <scope>NUCLEOTIDE SEQUENCE [LARGE SCALE GENOMIC DNA]</scope>
    <source>
        <strain evidence="8 9">CECT 3266</strain>
    </source>
</reference>
<feature type="compositionally biased region" description="Basic residues" evidence="6">
    <location>
        <begin position="234"/>
        <end position="243"/>
    </location>
</feature>